<dbReference type="SMART" id="SM00110">
    <property type="entry name" value="C1Q"/>
    <property type="match status" value="1"/>
</dbReference>
<dbReference type="PANTHER" id="PTHR22923:SF113">
    <property type="entry name" value="COMPLEMENT C1Q-LIKE PROTEIN 4"/>
    <property type="match status" value="1"/>
</dbReference>
<keyword evidence="3 4" id="KW-0732">Signal</keyword>
<dbReference type="Gene3D" id="2.60.120.40">
    <property type="match status" value="1"/>
</dbReference>
<feature type="chain" id="PRO_5044779969" description="C1q domain-containing protein" evidence="4">
    <location>
        <begin position="23"/>
        <end position="200"/>
    </location>
</feature>
<evidence type="ECO:0000256" key="4">
    <source>
        <dbReference type="SAM" id="SignalP"/>
    </source>
</evidence>
<comment type="caution">
    <text evidence="6">The sequence shown here is derived from an EMBL/GenBank/DDBJ whole genome shotgun (WGS) entry which is preliminary data.</text>
</comment>
<evidence type="ECO:0000259" key="5">
    <source>
        <dbReference type="PROSITE" id="PS50871"/>
    </source>
</evidence>
<dbReference type="Proteomes" id="UP001519460">
    <property type="component" value="Unassembled WGS sequence"/>
</dbReference>
<evidence type="ECO:0000256" key="2">
    <source>
        <dbReference type="ARBA" id="ARBA00022525"/>
    </source>
</evidence>
<dbReference type="InterPro" id="IPR008983">
    <property type="entry name" value="Tumour_necrosis_fac-like_dom"/>
</dbReference>
<dbReference type="PRINTS" id="PR00007">
    <property type="entry name" value="COMPLEMNTC1Q"/>
</dbReference>
<dbReference type="SUPFAM" id="SSF49842">
    <property type="entry name" value="TNF-like"/>
    <property type="match status" value="1"/>
</dbReference>
<evidence type="ECO:0000313" key="7">
    <source>
        <dbReference type="Proteomes" id="UP001519460"/>
    </source>
</evidence>
<feature type="domain" description="C1q" evidence="5">
    <location>
        <begin position="75"/>
        <end position="200"/>
    </location>
</feature>
<keyword evidence="2" id="KW-0964">Secreted</keyword>
<accession>A0ABD0M589</accession>
<evidence type="ECO:0000256" key="3">
    <source>
        <dbReference type="ARBA" id="ARBA00022729"/>
    </source>
</evidence>
<feature type="signal peptide" evidence="4">
    <location>
        <begin position="1"/>
        <end position="22"/>
    </location>
</feature>
<comment type="subcellular location">
    <subcellularLocation>
        <location evidence="1">Secreted</location>
    </subcellularLocation>
</comment>
<organism evidence="6 7">
    <name type="scientific">Batillaria attramentaria</name>
    <dbReference type="NCBI Taxonomy" id="370345"/>
    <lineage>
        <taxon>Eukaryota</taxon>
        <taxon>Metazoa</taxon>
        <taxon>Spiralia</taxon>
        <taxon>Lophotrochozoa</taxon>
        <taxon>Mollusca</taxon>
        <taxon>Gastropoda</taxon>
        <taxon>Caenogastropoda</taxon>
        <taxon>Sorbeoconcha</taxon>
        <taxon>Cerithioidea</taxon>
        <taxon>Batillariidae</taxon>
        <taxon>Batillaria</taxon>
    </lineage>
</organism>
<dbReference type="InterPro" id="IPR050822">
    <property type="entry name" value="Cerebellin_Synaptic_Org"/>
</dbReference>
<dbReference type="AlphaFoldDB" id="A0ABD0M589"/>
<dbReference type="Pfam" id="PF00386">
    <property type="entry name" value="C1q"/>
    <property type="match status" value="1"/>
</dbReference>
<proteinExistence type="predicted"/>
<gene>
    <name evidence="6" type="ORF">BaRGS_00002167</name>
</gene>
<evidence type="ECO:0000313" key="6">
    <source>
        <dbReference type="EMBL" id="KAK7506692.1"/>
    </source>
</evidence>
<dbReference type="EMBL" id="JACVVK020000006">
    <property type="protein sequence ID" value="KAK7506692.1"/>
    <property type="molecule type" value="Genomic_DNA"/>
</dbReference>
<protein>
    <recommendedName>
        <fullName evidence="5">C1q domain-containing protein</fullName>
    </recommendedName>
</protein>
<sequence>MFSFTCTVLICLAAASHQVVRGESSGRDERSDDPAPLEALVMQQAQTISKQQAKLDALEALVTKLQTRQGDYVFFYQTKVAFNVRLLEMNSQSFTGTQTLVFDRVDLNQGGDYDKDTGFFTAPVSGLYQFSLHILKNGGEIAEVEASGDDKYLDRSSNTVLVQLHAGDKIWVRRASGDATEIQGGFRTSFAGVLLVPDQP</sequence>
<dbReference type="InterPro" id="IPR001073">
    <property type="entry name" value="C1q_dom"/>
</dbReference>
<keyword evidence="7" id="KW-1185">Reference proteome</keyword>
<dbReference type="PANTHER" id="PTHR22923">
    <property type="entry name" value="CEREBELLIN-RELATED"/>
    <property type="match status" value="1"/>
</dbReference>
<name>A0ABD0M589_9CAEN</name>
<dbReference type="PROSITE" id="PS50871">
    <property type="entry name" value="C1Q"/>
    <property type="match status" value="1"/>
</dbReference>
<evidence type="ECO:0000256" key="1">
    <source>
        <dbReference type="ARBA" id="ARBA00004613"/>
    </source>
</evidence>
<reference evidence="6 7" key="1">
    <citation type="journal article" date="2023" name="Sci. Data">
        <title>Genome assembly of the Korean intertidal mud-creeper Batillaria attramentaria.</title>
        <authorList>
            <person name="Patra A.K."/>
            <person name="Ho P.T."/>
            <person name="Jun S."/>
            <person name="Lee S.J."/>
            <person name="Kim Y."/>
            <person name="Won Y.J."/>
        </authorList>
    </citation>
    <scope>NUCLEOTIDE SEQUENCE [LARGE SCALE GENOMIC DNA]</scope>
    <source>
        <strain evidence="6">Wonlab-2016</strain>
    </source>
</reference>
<dbReference type="GO" id="GO:0005576">
    <property type="term" value="C:extracellular region"/>
    <property type="evidence" value="ECO:0007669"/>
    <property type="project" value="UniProtKB-SubCell"/>
</dbReference>